<dbReference type="Pfam" id="PF00512">
    <property type="entry name" value="HisKA"/>
    <property type="match status" value="1"/>
</dbReference>
<dbReference type="PRINTS" id="PR00344">
    <property type="entry name" value="BCTRLSENSOR"/>
</dbReference>
<dbReference type="InterPro" id="IPR001638">
    <property type="entry name" value="Solute-binding_3/MltF_N"/>
</dbReference>
<dbReference type="EMBL" id="CP011507">
    <property type="protein sequence ID" value="AKS09901.1"/>
    <property type="molecule type" value="Genomic_DNA"/>
</dbReference>
<dbReference type="InterPro" id="IPR013655">
    <property type="entry name" value="PAS_fold_3"/>
</dbReference>
<dbReference type="SUPFAM" id="SSF47226">
    <property type="entry name" value="Histidine-containing phosphotransfer domain, HPT domain"/>
    <property type="match status" value="1"/>
</dbReference>
<keyword evidence="9" id="KW-0418">Kinase</keyword>
<evidence type="ECO:0000256" key="9">
    <source>
        <dbReference type="ARBA" id="ARBA00022777"/>
    </source>
</evidence>
<keyword evidence="8" id="KW-0547">Nucleotide-binding</keyword>
<reference evidence="23" key="2">
    <citation type="submission" date="2015-05" db="EMBL/GenBank/DDBJ databases">
        <authorList>
            <person name="Swarnkar M.K."/>
            <person name="Vyas P."/>
            <person name="Rahi P."/>
            <person name="Thakur R."/>
            <person name="Thakur N."/>
            <person name="Singh A.K."/>
            <person name="Gulati A."/>
        </authorList>
    </citation>
    <scope>NUCLEOTIDE SEQUENCE [LARGE SCALE GENOMIC DNA]</scope>
    <source>
        <strain evidence="23">745</strain>
    </source>
</reference>
<keyword evidence="13 17" id="KW-0472">Membrane</keyword>
<dbReference type="InterPro" id="IPR003661">
    <property type="entry name" value="HisK_dim/P_dom"/>
</dbReference>
<feature type="domain" description="PAS" evidence="20">
    <location>
        <begin position="248"/>
        <end position="293"/>
    </location>
</feature>
<evidence type="ECO:0000259" key="20">
    <source>
        <dbReference type="PROSITE" id="PS50112"/>
    </source>
</evidence>
<evidence type="ECO:0000313" key="23">
    <source>
        <dbReference type="Proteomes" id="UP000036608"/>
    </source>
</evidence>
<evidence type="ECO:0000256" key="14">
    <source>
        <dbReference type="ARBA" id="ARBA00064003"/>
    </source>
</evidence>
<evidence type="ECO:0000256" key="2">
    <source>
        <dbReference type="ARBA" id="ARBA00004651"/>
    </source>
</evidence>
<dbReference type="Proteomes" id="UP000036608">
    <property type="component" value="Chromosome"/>
</dbReference>
<dbReference type="Pfam" id="PF08448">
    <property type="entry name" value="PAS_4"/>
    <property type="match status" value="1"/>
</dbReference>
<dbReference type="AlphaFoldDB" id="A0A0H5AFK6"/>
<dbReference type="InterPro" id="IPR001789">
    <property type="entry name" value="Sig_transdc_resp-reg_receiver"/>
</dbReference>
<comment type="subcellular location">
    <subcellularLocation>
        <location evidence="2">Cell membrane</location>
        <topology evidence="2">Multi-pass membrane protein</topology>
    </subcellularLocation>
</comment>
<dbReference type="CDD" id="cd01007">
    <property type="entry name" value="PBP2_BvgS_HisK_like"/>
    <property type="match status" value="1"/>
</dbReference>
<dbReference type="PANTHER" id="PTHR45339">
    <property type="entry name" value="HYBRID SIGNAL TRANSDUCTION HISTIDINE KINASE J"/>
    <property type="match status" value="1"/>
</dbReference>
<name>A0A0H5AFK6_9PSED</name>
<evidence type="ECO:0000256" key="15">
    <source>
        <dbReference type="ARBA" id="ARBA00068150"/>
    </source>
</evidence>
<evidence type="ECO:0000256" key="13">
    <source>
        <dbReference type="ARBA" id="ARBA00023136"/>
    </source>
</evidence>
<dbReference type="InterPro" id="IPR003594">
    <property type="entry name" value="HATPase_dom"/>
</dbReference>
<dbReference type="Pfam" id="PF08447">
    <property type="entry name" value="PAS_3"/>
    <property type="match status" value="1"/>
</dbReference>
<dbReference type="Gene3D" id="3.30.450.20">
    <property type="entry name" value="PAS domain"/>
    <property type="match status" value="2"/>
</dbReference>
<dbReference type="Gene3D" id="3.40.190.10">
    <property type="entry name" value="Periplasmic binding protein-like II"/>
    <property type="match status" value="2"/>
</dbReference>
<evidence type="ECO:0000256" key="10">
    <source>
        <dbReference type="ARBA" id="ARBA00022840"/>
    </source>
</evidence>
<reference evidence="22 23" key="1">
    <citation type="journal article" date="2015" name="Genome Announc.">
        <title>Complete Genome Sequence of the Rhizobacterium Pseudomonas trivialis Strain IHBB745 with Multiple Plant Growth-Promoting Activities and Tolerance to Desiccation and Alkalinity.</title>
        <authorList>
            <person name="Gulati A."/>
            <person name="Swarnkar M.K."/>
            <person name="Vyas P."/>
            <person name="Rahi P."/>
            <person name="Thakur R."/>
            <person name="Thakur N."/>
            <person name="Singh A.K."/>
        </authorList>
    </citation>
    <scope>NUCLEOTIDE SEQUENCE [LARGE SCALE GENOMIC DNA]</scope>
    <source>
        <strain evidence="23">745</strain>
    </source>
</reference>
<dbReference type="SMART" id="SM00388">
    <property type="entry name" value="HisKA"/>
    <property type="match status" value="1"/>
</dbReference>
<accession>A0A0H5AFK6</accession>
<evidence type="ECO:0000256" key="8">
    <source>
        <dbReference type="ARBA" id="ARBA00022741"/>
    </source>
</evidence>
<dbReference type="InterPro" id="IPR036097">
    <property type="entry name" value="HisK_dim/P_sf"/>
</dbReference>
<organism evidence="22 23">
    <name type="scientific">Pseudomonas trivialis</name>
    <dbReference type="NCBI Taxonomy" id="200450"/>
    <lineage>
        <taxon>Bacteria</taxon>
        <taxon>Pseudomonadati</taxon>
        <taxon>Pseudomonadota</taxon>
        <taxon>Gammaproteobacteria</taxon>
        <taxon>Pseudomonadales</taxon>
        <taxon>Pseudomonadaceae</taxon>
        <taxon>Pseudomonas</taxon>
    </lineage>
</organism>
<comment type="catalytic activity">
    <reaction evidence="1">
        <text>ATP + protein L-histidine = ADP + protein N-phospho-L-histidine.</text>
        <dbReference type="EC" id="2.7.13.3"/>
    </reaction>
</comment>
<dbReference type="SUPFAM" id="SSF47384">
    <property type="entry name" value="Homodimeric domain of signal transducing histidine kinase"/>
    <property type="match status" value="1"/>
</dbReference>
<feature type="domain" description="Response regulatory" evidence="19">
    <location>
        <begin position="896"/>
        <end position="1015"/>
    </location>
</feature>
<evidence type="ECO:0000259" key="21">
    <source>
        <dbReference type="PROSITE" id="PS50113"/>
    </source>
</evidence>
<dbReference type="CDD" id="cd16922">
    <property type="entry name" value="HATPase_EvgS-ArcB-TorS-like"/>
    <property type="match status" value="1"/>
</dbReference>
<dbReference type="InterPro" id="IPR000014">
    <property type="entry name" value="PAS"/>
</dbReference>
<evidence type="ECO:0000256" key="11">
    <source>
        <dbReference type="ARBA" id="ARBA00022989"/>
    </source>
</evidence>
<feature type="modified residue" description="4-aspartylphosphate" evidence="16">
    <location>
        <position position="945"/>
    </location>
</feature>
<dbReference type="PROSITE" id="PS50113">
    <property type="entry name" value="PAC"/>
    <property type="match status" value="1"/>
</dbReference>
<dbReference type="SUPFAM" id="SSF52172">
    <property type="entry name" value="CheY-like"/>
    <property type="match status" value="1"/>
</dbReference>
<dbReference type="InterPro" id="IPR036890">
    <property type="entry name" value="HATPase_C_sf"/>
</dbReference>
<sequence length="1146" mass="128520">MEDYFQLVQRQLQLRSERVPAENLDELMSLVKKGQIDIIPGMLPTEERKRWLSFSKPYTRFPLVIITRQDTINVDSLLSLGKARVAISENAEPIPAILKENPEITLIHATSVAEGLKMLASHDVDAYVGNLVVSDRIINDNYVGILKVAAPTGQYVELSIAVASKYSYLIPLIDRALDNISSSRREQIRATWLPIRHDSEINWDAVLKRILPAIIFLTIVIVIILVAYLRLRREIHERVKAQRNLANQLSFQSALLETIPFPVLGKDSAGRYIAVNSAYEEQFGGNRSEMLGRKPEDIGYMDAIAALEQAPSSRKAVSEGLTLHQTLYFFDKQGNNREGLLWLKPFRDEEGNIGGSVLALVDVSEIRSSEAKARASEALLTDVTESLPVTVFQCRLAANGDMHFSYVAGAPGLTFGLSADSMVRDHESFYSLIHTEDRPAVQSSFEQMVATLTPYKIEFRMYVKNSLRWVRASTGTGSREESGVVRWGGYFEDITEAREYKQELQKAKDYAEAATKTKSEFLAMMSHEIRTPVHGVIGWLEILERTSLNIRQQQMLCTIQSSANFLLQVVDDILDYSKLEAGQIKIEATHTDMRVLLDNILDAISSQAIKKNLDLHLYLDQHLAHGLLCDPYRVRQVLLNLLSNSLKFTERGKITLRLDVLHDTEKEQQISISVSDTGIGISENLQAQLFKPFQQAETSTTRRFGGTGLGLSISHGLANRMGGGLSMHSTPSIGTTVIFNVSLQKSPTPTSLHTYKGTVAVILCENPLLADALQANLMTLKMTVLRVSELAQLEYLKVHADLCFIEEAVIPPSWVPPTGNTTKLISLIRRTDVNVDLDWEKSEKLRSNPLSWESLIKLCDFYLNPGHDTDGTLNEQKPKVPAPLVSREQALSNGRLVLVAEDHPVSRDLIRRQLELLGFACDTAVDGREALDAIEKNSYGLVIADYHMPYIDGLELSRKVREAEIKEDRPRLPIIALTASALLGQEEECVDSGIDAYLRKPLKLDELNVVLKRIFTSNTIKNDDDTPYVSTCIGRSEEIDLEYVKEVYGSSERVHKVLLAVAENLQDELSTLDKLVDRSQQAKLIHRMGSGFGIVKALPLLQLASELEINLQQSDADVDRDMSYFKERIRLLLEHLERDLIQNRTD</sequence>
<dbReference type="Gene3D" id="1.10.287.130">
    <property type="match status" value="1"/>
</dbReference>
<protein>
    <recommendedName>
        <fullName evidence="15">Sensory/regulatory protein RpfC</fullName>
        <ecNumber evidence="3">2.7.13.3</ecNumber>
    </recommendedName>
</protein>
<dbReference type="GO" id="GO:0000155">
    <property type="term" value="F:phosphorelay sensor kinase activity"/>
    <property type="evidence" value="ECO:0007669"/>
    <property type="project" value="InterPro"/>
</dbReference>
<dbReference type="Pfam" id="PF02518">
    <property type="entry name" value="HATPase_c"/>
    <property type="match status" value="1"/>
</dbReference>
<dbReference type="CDD" id="cd00082">
    <property type="entry name" value="HisKA"/>
    <property type="match status" value="1"/>
</dbReference>
<dbReference type="Pfam" id="PF00072">
    <property type="entry name" value="Response_reg"/>
    <property type="match status" value="1"/>
</dbReference>
<dbReference type="InterPro" id="IPR004358">
    <property type="entry name" value="Sig_transdc_His_kin-like_C"/>
</dbReference>
<proteinExistence type="predicted"/>
<keyword evidence="4" id="KW-1003">Cell membrane</keyword>
<dbReference type="SMART" id="SM00387">
    <property type="entry name" value="HATPase_c"/>
    <property type="match status" value="1"/>
</dbReference>
<gene>
    <name evidence="22" type="ORF">AA957_28555</name>
</gene>
<dbReference type="EC" id="2.7.13.3" evidence="3"/>
<keyword evidence="5 16" id="KW-0597">Phosphoprotein</keyword>
<keyword evidence="6" id="KW-0808">Transferase</keyword>
<keyword evidence="7 17" id="KW-0812">Transmembrane</keyword>
<evidence type="ECO:0000256" key="16">
    <source>
        <dbReference type="PROSITE-ProRule" id="PRU00169"/>
    </source>
</evidence>
<comment type="subunit">
    <text evidence="14">At low DSF concentrations, interacts with RpfF.</text>
</comment>
<feature type="domain" description="Histidine kinase" evidence="18">
    <location>
        <begin position="524"/>
        <end position="745"/>
    </location>
</feature>
<dbReference type="InterPro" id="IPR035965">
    <property type="entry name" value="PAS-like_dom_sf"/>
</dbReference>
<dbReference type="FunFam" id="3.30.565.10:FF:000010">
    <property type="entry name" value="Sensor histidine kinase RcsC"/>
    <property type="match status" value="1"/>
</dbReference>
<dbReference type="Gene3D" id="3.40.50.2300">
    <property type="match status" value="1"/>
</dbReference>
<evidence type="ECO:0000256" key="4">
    <source>
        <dbReference type="ARBA" id="ARBA00022475"/>
    </source>
</evidence>
<dbReference type="PROSITE" id="PS50109">
    <property type="entry name" value="HIS_KIN"/>
    <property type="match status" value="1"/>
</dbReference>
<dbReference type="SUPFAM" id="SSF55785">
    <property type="entry name" value="PYP-like sensor domain (PAS domain)"/>
    <property type="match status" value="2"/>
</dbReference>
<dbReference type="SUPFAM" id="SSF55874">
    <property type="entry name" value="ATPase domain of HSP90 chaperone/DNA topoisomerase II/histidine kinase"/>
    <property type="match status" value="1"/>
</dbReference>
<dbReference type="KEGG" id="ptv:AA957_28555"/>
<dbReference type="PATRIC" id="fig|200450.3.peg.5870"/>
<feature type="transmembrane region" description="Helical" evidence="17">
    <location>
        <begin position="210"/>
        <end position="231"/>
    </location>
</feature>
<dbReference type="Gene3D" id="3.30.565.10">
    <property type="entry name" value="Histidine kinase-like ATPase, C-terminal domain"/>
    <property type="match status" value="1"/>
</dbReference>
<dbReference type="FunFam" id="1.10.287.130:FF:000002">
    <property type="entry name" value="Two-component osmosensing histidine kinase"/>
    <property type="match status" value="1"/>
</dbReference>
<dbReference type="GO" id="GO:0005524">
    <property type="term" value="F:ATP binding"/>
    <property type="evidence" value="ECO:0007669"/>
    <property type="project" value="UniProtKB-KW"/>
</dbReference>
<keyword evidence="12" id="KW-0902">Two-component regulatory system</keyword>
<dbReference type="NCBIfam" id="TIGR00229">
    <property type="entry name" value="sensory_box"/>
    <property type="match status" value="2"/>
</dbReference>
<dbReference type="InterPro" id="IPR036641">
    <property type="entry name" value="HPT_dom_sf"/>
</dbReference>
<evidence type="ECO:0000256" key="1">
    <source>
        <dbReference type="ARBA" id="ARBA00000085"/>
    </source>
</evidence>
<evidence type="ECO:0000256" key="7">
    <source>
        <dbReference type="ARBA" id="ARBA00022692"/>
    </source>
</evidence>
<dbReference type="GO" id="GO:0005886">
    <property type="term" value="C:plasma membrane"/>
    <property type="evidence" value="ECO:0007669"/>
    <property type="project" value="UniProtKB-SubCell"/>
</dbReference>
<dbReference type="CDD" id="cd00130">
    <property type="entry name" value="PAS"/>
    <property type="match status" value="2"/>
</dbReference>
<dbReference type="InterPro" id="IPR013656">
    <property type="entry name" value="PAS_4"/>
</dbReference>
<evidence type="ECO:0000313" key="22">
    <source>
        <dbReference type="EMBL" id="AKS09901.1"/>
    </source>
</evidence>
<keyword evidence="10" id="KW-0067">ATP-binding</keyword>
<dbReference type="InterPro" id="IPR011006">
    <property type="entry name" value="CheY-like_superfamily"/>
</dbReference>
<dbReference type="InterPro" id="IPR000700">
    <property type="entry name" value="PAS-assoc_C"/>
</dbReference>
<evidence type="ECO:0000256" key="17">
    <source>
        <dbReference type="SAM" id="Phobius"/>
    </source>
</evidence>
<dbReference type="CDD" id="cd17546">
    <property type="entry name" value="REC_hyHK_CKI1_RcsC-like"/>
    <property type="match status" value="1"/>
</dbReference>
<evidence type="ECO:0000259" key="19">
    <source>
        <dbReference type="PROSITE" id="PS50110"/>
    </source>
</evidence>
<dbReference type="PANTHER" id="PTHR45339:SF1">
    <property type="entry name" value="HYBRID SIGNAL TRANSDUCTION HISTIDINE KINASE J"/>
    <property type="match status" value="1"/>
</dbReference>
<evidence type="ECO:0000256" key="12">
    <source>
        <dbReference type="ARBA" id="ARBA00023012"/>
    </source>
</evidence>
<dbReference type="SMART" id="SM00091">
    <property type="entry name" value="PAS"/>
    <property type="match status" value="2"/>
</dbReference>
<keyword evidence="11 17" id="KW-1133">Transmembrane helix</keyword>
<evidence type="ECO:0000256" key="3">
    <source>
        <dbReference type="ARBA" id="ARBA00012438"/>
    </source>
</evidence>
<dbReference type="SUPFAM" id="SSF53850">
    <property type="entry name" value="Periplasmic binding protein-like II"/>
    <property type="match status" value="1"/>
</dbReference>
<dbReference type="SMART" id="SM00062">
    <property type="entry name" value="PBPb"/>
    <property type="match status" value="1"/>
</dbReference>
<evidence type="ECO:0000256" key="6">
    <source>
        <dbReference type="ARBA" id="ARBA00022679"/>
    </source>
</evidence>
<evidence type="ECO:0000259" key="18">
    <source>
        <dbReference type="PROSITE" id="PS50109"/>
    </source>
</evidence>
<dbReference type="InterPro" id="IPR005467">
    <property type="entry name" value="His_kinase_dom"/>
</dbReference>
<dbReference type="PROSITE" id="PS50112">
    <property type="entry name" value="PAS"/>
    <property type="match status" value="1"/>
</dbReference>
<dbReference type="PROSITE" id="PS50110">
    <property type="entry name" value="RESPONSE_REGULATORY"/>
    <property type="match status" value="1"/>
</dbReference>
<evidence type="ECO:0000256" key="5">
    <source>
        <dbReference type="ARBA" id="ARBA00022553"/>
    </source>
</evidence>
<feature type="domain" description="PAC" evidence="21">
    <location>
        <begin position="453"/>
        <end position="506"/>
    </location>
</feature>
<dbReference type="Pfam" id="PF00497">
    <property type="entry name" value="SBP_bac_3"/>
    <property type="match status" value="1"/>
</dbReference>
<dbReference type="SMART" id="SM00448">
    <property type="entry name" value="REC"/>
    <property type="match status" value="1"/>
</dbReference>